<organism evidence="1 2">
    <name type="scientific">Hymenobacter busanensis</name>
    <dbReference type="NCBI Taxonomy" id="2607656"/>
    <lineage>
        <taxon>Bacteria</taxon>
        <taxon>Pseudomonadati</taxon>
        <taxon>Bacteroidota</taxon>
        <taxon>Cytophagia</taxon>
        <taxon>Cytophagales</taxon>
        <taxon>Hymenobacteraceae</taxon>
        <taxon>Hymenobacter</taxon>
    </lineage>
</organism>
<gene>
    <name evidence="1" type="ORF">F0P96_07250</name>
</gene>
<dbReference type="AlphaFoldDB" id="A0A7L5A0B1"/>
<reference evidence="1 2" key="1">
    <citation type="submission" date="2019-09" db="EMBL/GenBank/DDBJ databases">
        <title>Genome sequence of Hymenobacter sp. M3.</title>
        <authorList>
            <person name="Srinivasan S."/>
        </authorList>
    </citation>
    <scope>NUCLEOTIDE SEQUENCE [LARGE SCALE GENOMIC DNA]</scope>
    <source>
        <strain evidence="1 2">M3</strain>
    </source>
</reference>
<dbReference type="EMBL" id="VTWU01000002">
    <property type="protein sequence ID" value="KAA9338613.1"/>
    <property type="molecule type" value="Genomic_DNA"/>
</dbReference>
<keyword evidence="2" id="KW-1185">Reference proteome</keyword>
<proteinExistence type="predicted"/>
<accession>A0A7L5A0B1</accession>
<name>A0A7L5A0B1_9BACT</name>
<protein>
    <submittedName>
        <fullName evidence="1">DUF2490 domain-containing protein</fullName>
    </submittedName>
</protein>
<sequence length="263" mass="29985">MKFWTIFPVLACVAVLGHEATAQRRATNPTALWPEVQLELARQSGDYFWLALHGQRSTDNDINQAGPFYQYHALGGYEHFLSDHWSIGANVRYQHEPGTNLLLPEGLLRHRGDLGGITFGQRLSLEYAFRKAPARKEGLARLRFDAYRSFTVGRLALRPRLAFDAGTVLRIQPPDEQPNERTIDQTRLRAEVGIRLSDHVDLTPYFLRQSDYFITQPQFDLNGNITISGGRRNLITPVVGLDLRFTLFEGQNAFERVQLPTQH</sequence>
<evidence type="ECO:0000313" key="2">
    <source>
        <dbReference type="Proteomes" id="UP000326380"/>
    </source>
</evidence>
<comment type="caution">
    <text evidence="1">The sequence shown here is derived from an EMBL/GenBank/DDBJ whole genome shotgun (WGS) entry which is preliminary data.</text>
</comment>
<dbReference type="Proteomes" id="UP000326380">
    <property type="component" value="Unassembled WGS sequence"/>
</dbReference>
<evidence type="ECO:0000313" key="1">
    <source>
        <dbReference type="EMBL" id="KAA9338613.1"/>
    </source>
</evidence>
<dbReference type="RefSeq" id="WP_151078162.1">
    <property type="nucleotide sequence ID" value="NZ_CP047647.1"/>
</dbReference>